<organism evidence="2 3">
    <name type="scientific">Acinetobacter calcoaceticus</name>
    <dbReference type="NCBI Taxonomy" id="471"/>
    <lineage>
        <taxon>Bacteria</taxon>
        <taxon>Pseudomonadati</taxon>
        <taxon>Pseudomonadota</taxon>
        <taxon>Gammaproteobacteria</taxon>
        <taxon>Moraxellales</taxon>
        <taxon>Moraxellaceae</taxon>
        <taxon>Acinetobacter</taxon>
        <taxon>Acinetobacter calcoaceticus/baumannii complex</taxon>
    </lineage>
</organism>
<accession>A0A4R1XK73</accession>
<keyword evidence="2" id="KW-0489">Methyltransferase</keyword>
<reference evidence="2 3" key="1">
    <citation type="submission" date="2019-03" db="EMBL/GenBank/DDBJ databases">
        <title>Genomic analyses of the natural microbiome of Caenorhabditis elegans.</title>
        <authorList>
            <person name="Samuel B."/>
        </authorList>
    </citation>
    <scope>NUCLEOTIDE SEQUENCE [LARGE SCALE GENOMIC DNA]</scope>
    <source>
        <strain evidence="2 3">JUb89</strain>
    </source>
</reference>
<gene>
    <name evidence="2" type="ORF">EC844_12137</name>
</gene>
<keyword evidence="3" id="KW-1185">Reference proteome</keyword>
<proteinExistence type="predicted"/>
<dbReference type="SUPFAM" id="SSF53335">
    <property type="entry name" value="S-adenosyl-L-methionine-dependent methyltransferases"/>
    <property type="match status" value="1"/>
</dbReference>
<dbReference type="Gene3D" id="3.40.50.150">
    <property type="entry name" value="Vaccinia Virus protein VP39"/>
    <property type="match status" value="1"/>
</dbReference>
<sequence>MLPAASLSLQEQQFLTAVEQAIASHALQRLIFSQYQGELQHLEKISLRLMQGQEQVLLNCVYKYKTQDVTQNYALDQAMTEIQTLLSQCKQANLLTTTEELQLKKTKKKVMLARSKTAATAQAKHAAEALTASQATQDLAAVNTLQSHDREKKRLLDQSSPYLQHLGICDPQAQLIPSMARKWKQINKFVEIFSNALGQIEQPERDLQVVDFGSGKGYLTFALYDYLLKQQQTPQVTGVELNPNMVQFCQDVAAKSQFEQLAFFQGDVRSYQPEHTDVMIALHACDIATDFAIHTGIRLNASIIMCAPCCHKELRPQMQSPALLKPMLQFGIHAGQQAEMLTDTIRALLLKAYGYDTKVFEFVALEHTSKNKMILATKRKHYTSPDAEVLAQIQALKQHYAIEKHSLELLLNDQWQQHDLGKKC</sequence>
<dbReference type="InterPro" id="IPR025714">
    <property type="entry name" value="Methyltranfer_dom"/>
</dbReference>
<dbReference type="OrthoDB" id="5502211at2"/>
<dbReference type="PANTHER" id="PTHR13369:SF3">
    <property type="entry name" value="METHYLTRANSFERASE DOMAIN-CONTAINING PROTEIN"/>
    <property type="match status" value="1"/>
</dbReference>
<dbReference type="Proteomes" id="UP000294963">
    <property type="component" value="Unassembled WGS sequence"/>
</dbReference>
<dbReference type="GO" id="GO:0005737">
    <property type="term" value="C:cytoplasm"/>
    <property type="evidence" value="ECO:0007669"/>
    <property type="project" value="TreeGrafter"/>
</dbReference>
<dbReference type="EMBL" id="SLVJ01000021">
    <property type="protein sequence ID" value="TCM63312.1"/>
    <property type="molecule type" value="Genomic_DNA"/>
</dbReference>
<dbReference type="GO" id="GO:0032259">
    <property type="term" value="P:methylation"/>
    <property type="evidence" value="ECO:0007669"/>
    <property type="project" value="UniProtKB-KW"/>
</dbReference>
<keyword evidence="2" id="KW-0808">Transferase</keyword>
<comment type="caution">
    <text evidence="2">The sequence shown here is derived from an EMBL/GenBank/DDBJ whole genome shotgun (WGS) entry which is preliminary data.</text>
</comment>
<evidence type="ECO:0000313" key="3">
    <source>
        <dbReference type="Proteomes" id="UP000294963"/>
    </source>
</evidence>
<evidence type="ECO:0000313" key="2">
    <source>
        <dbReference type="EMBL" id="TCM63312.1"/>
    </source>
</evidence>
<name>A0A4R1XK73_ACICA</name>
<dbReference type="GO" id="GO:0008168">
    <property type="term" value="F:methyltransferase activity"/>
    <property type="evidence" value="ECO:0007669"/>
    <property type="project" value="UniProtKB-KW"/>
</dbReference>
<feature type="domain" description="Methyltransferase" evidence="1">
    <location>
        <begin position="181"/>
        <end position="316"/>
    </location>
</feature>
<evidence type="ECO:0000259" key="1">
    <source>
        <dbReference type="Pfam" id="PF13679"/>
    </source>
</evidence>
<dbReference type="Pfam" id="PF13679">
    <property type="entry name" value="Methyltransf_32"/>
    <property type="match status" value="1"/>
</dbReference>
<protein>
    <submittedName>
        <fullName evidence="2">Methyltransferase family protein</fullName>
    </submittedName>
</protein>
<dbReference type="PANTHER" id="PTHR13369">
    <property type="match status" value="1"/>
</dbReference>
<dbReference type="InterPro" id="IPR029063">
    <property type="entry name" value="SAM-dependent_MTases_sf"/>
</dbReference>
<dbReference type="CDD" id="cd02440">
    <property type="entry name" value="AdoMet_MTases"/>
    <property type="match status" value="1"/>
</dbReference>
<dbReference type="AlphaFoldDB" id="A0A4R1XK73"/>